<comment type="caution">
    <text evidence="1">The sequence shown here is derived from an EMBL/GenBank/DDBJ whole genome shotgun (WGS) entry which is preliminary data.</text>
</comment>
<dbReference type="EMBL" id="MFMV01000059">
    <property type="protein sequence ID" value="OGG95594.1"/>
    <property type="molecule type" value="Genomic_DNA"/>
</dbReference>
<name>A0A1F6GBY1_9BACT</name>
<evidence type="ECO:0000313" key="2">
    <source>
        <dbReference type="Proteomes" id="UP000178149"/>
    </source>
</evidence>
<reference evidence="1 2" key="1">
    <citation type="journal article" date="2016" name="Nat. Commun.">
        <title>Thousands of microbial genomes shed light on interconnected biogeochemical processes in an aquifer system.</title>
        <authorList>
            <person name="Anantharaman K."/>
            <person name="Brown C.T."/>
            <person name="Hug L.A."/>
            <person name="Sharon I."/>
            <person name="Castelle C.J."/>
            <person name="Probst A.J."/>
            <person name="Thomas B.C."/>
            <person name="Singh A."/>
            <person name="Wilkins M.J."/>
            <person name="Karaoz U."/>
            <person name="Brodie E.L."/>
            <person name="Williams K.H."/>
            <person name="Hubbard S.S."/>
            <person name="Banfield J.F."/>
        </authorList>
    </citation>
    <scope>NUCLEOTIDE SEQUENCE [LARGE SCALE GENOMIC DNA]</scope>
</reference>
<accession>A0A1F6GBY1</accession>
<organism evidence="1 2">
    <name type="scientific">Candidatus Kuenenbacteria bacterium RBG_16_41_7</name>
    <dbReference type="NCBI Taxonomy" id="1798560"/>
    <lineage>
        <taxon>Bacteria</taxon>
        <taxon>Candidatus Kueneniibacteriota</taxon>
    </lineage>
</organism>
<dbReference type="Proteomes" id="UP000178149">
    <property type="component" value="Unassembled WGS sequence"/>
</dbReference>
<dbReference type="AlphaFoldDB" id="A0A1F6GBY1"/>
<sequence>MSNEQEIKQLVMERLKTLPDNAGLSIGAQGEFNRDELISHVQNGDEIGQKIIEVELNFLRGLKEGILYET</sequence>
<proteinExistence type="predicted"/>
<gene>
    <name evidence="1" type="ORF">A2V95_03345</name>
</gene>
<evidence type="ECO:0000313" key="1">
    <source>
        <dbReference type="EMBL" id="OGG95594.1"/>
    </source>
</evidence>
<protein>
    <submittedName>
        <fullName evidence="1">Uncharacterized protein</fullName>
    </submittedName>
</protein>